<dbReference type="PROSITE" id="PS51208">
    <property type="entry name" value="AUTOTRANSPORTER"/>
    <property type="match status" value="1"/>
</dbReference>
<evidence type="ECO:0000259" key="2">
    <source>
        <dbReference type="PROSITE" id="PS51208"/>
    </source>
</evidence>
<dbReference type="SMART" id="SM00869">
    <property type="entry name" value="Autotransporter"/>
    <property type="match status" value="1"/>
</dbReference>
<dbReference type="EMBL" id="FTOE01000002">
    <property type="protein sequence ID" value="SIS59991.1"/>
    <property type="molecule type" value="Genomic_DNA"/>
</dbReference>
<organism evidence="3 4">
    <name type="scientific">Neptunomonas antarctica</name>
    <dbReference type="NCBI Taxonomy" id="619304"/>
    <lineage>
        <taxon>Bacteria</taxon>
        <taxon>Pseudomonadati</taxon>
        <taxon>Pseudomonadota</taxon>
        <taxon>Gammaproteobacteria</taxon>
        <taxon>Oceanospirillales</taxon>
        <taxon>Oceanospirillaceae</taxon>
        <taxon>Neptunomonas</taxon>
    </lineage>
</organism>
<dbReference type="Proteomes" id="UP000185999">
    <property type="component" value="Unassembled WGS sequence"/>
</dbReference>
<dbReference type="InterPro" id="IPR050158">
    <property type="entry name" value="Ubiquitin_ubiquitin-like"/>
</dbReference>
<dbReference type="Pfam" id="PF00240">
    <property type="entry name" value="ubiquitin"/>
    <property type="match status" value="1"/>
</dbReference>
<dbReference type="InterPro" id="IPR029071">
    <property type="entry name" value="Ubiquitin-like_domsf"/>
</dbReference>
<dbReference type="AlphaFoldDB" id="A0A1N7KEH2"/>
<accession>A0A1N7KEH2</accession>
<dbReference type="InterPro" id="IPR005546">
    <property type="entry name" value="Autotransporte_beta"/>
</dbReference>
<dbReference type="FunFam" id="3.10.20.90:FF:000160">
    <property type="entry name" value="Polyubiquitin-C"/>
    <property type="match status" value="1"/>
</dbReference>
<dbReference type="RefSeq" id="WP_054343315.1">
    <property type="nucleotide sequence ID" value="NZ_FTOE01000002.1"/>
</dbReference>
<dbReference type="SUPFAM" id="SSF54236">
    <property type="entry name" value="Ubiquitin-like"/>
    <property type="match status" value="1"/>
</dbReference>
<feature type="domain" description="Ubiquitin-like" evidence="1">
    <location>
        <begin position="39"/>
        <end position="110"/>
    </location>
</feature>
<dbReference type="Gene3D" id="3.10.20.90">
    <property type="entry name" value="Phosphatidylinositol 3-kinase Catalytic Subunit, Chain A, domain 1"/>
    <property type="match status" value="1"/>
</dbReference>
<feature type="domain" description="Autotransporter" evidence="2">
    <location>
        <begin position="152"/>
        <end position="425"/>
    </location>
</feature>
<evidence type="ECO:0000313" key="3">
    <source>
        <dbReference type="EMBL" id="SIS59991.1"/>
    </source>
</evidence>
<reference evidence="4" key="1">
    <citation type="submission" date="2017-01" db="EMBL/GenBank/DDBJ databases">
        <authorList>
            <person name="Varghese N."/>
            <person name="Submissions S."/>
        </authorList>
    </citation>
    <scope>NUCLEOTIDE SEQUENCE [LARGE SCALE GENOMIC DNA]</scope>
    <source>
        <strain evidence="4">DSM 22306</strain>
    </source>
</reference>
<proteinExistence type="predicted"/>
<dbReference type="OrthoDB" id="6064834at2"/>
<dbReference type="SUPFAM" id="SSF103515">
    <property type="entry name" value="Autotransporter"/>
    <property type="match status" value="1"/>
</dbReference>
<dbReference type="Pfam" id="PF03797">
    <property type="entry name" value="Autotransporter"/>
    <property type="match status" value="1"/>
</dbReference>
<dbReference type="PROSITE" id="PS50053">
    <property type="entry name" value="UBIQUITIN_2"/>
    <property type="match status" value="1"/>
</dbReference>
<dbReference type="InterPro" id="IPR036709">
    <property type="entry name" value="Autotransporte_beta_dom_sf"/>
</dbReference>
<dbReference type="STRING" id="619304.SAMN05421760_102380"/>
<evidence type="ECO:0000259" key="1">
    <source>
        <dbReference type="PROSITE" id="PS50053"/>
    </source>
</evidence>
<evidence type="ECO:0000313" key="4">
    <source>
        <dbReference type="Proteomes" id="UP000185999"/>
    </source>
</evidence>
<gene>
    <name evidence="3" type="ORF">SAMN05421760_102380</name>
</gene>
<dbReference type="InterPro" id="IPR019956">
    <property type="entry name" value="Ubiquitin_dom"/>
</dbReference>
<dbReference type="Gene3D" id="2.40.128.130">
    <property type="entry name" value="Autotransporter beta-domain"/>
    <property type="match status" value="1"/>
</dbReference>
<name>A0A1N7KEH2_9GAMM</name>
<dbReference type="PANTHER" id="PTHR10666">
    <property type="entry name" value="UBIQUITIN"/>
    <property type="match status" value="1"/>
</dbReference>
<keyword evidence="4" id="KW-1185">Reference proteome</keyword>
<dbReference type="PRINTS" id="PR00348">
    <property type="entry name" value="UBIQUITIN"/>
</dbReference>
<protein>
    <submittedName>
        <fullName evidence="3">Autotransporter beta-domain-containing protein</fullName>
    </submittedName>
</protein>
<dbReference type="SMART" id="SM00213">
    <property type="entry name" value="UBQ"/>
    <property type="match status" value="1"/>
</dbReference>
<sequence>MQYVGAYSRYFKIQSSINKLLLPFLLVSLMFMSGQVSAMQIFVKTTSGKTITLDVEAGDTIETVKSKIQEKEGVFPGKQRLVFAGEELEDERTLADYNIQKESTLHLIISTLNIPDPLESLKTLSGLALEGVNAGSMVLHGNHGHPLLMRAAAGSDACLWASGDWGVLNHGSSDGSRYLAELGGCKVLNESRAQVGLAVGRTGRQISTLYGGEQDQDGYYLLVEYIAPIEDLSPDMWLTLTGYYSPSSTKIERGYLTDSGIDLSLGETDANTWAVRARTDWEDLFAVVGANFSPFVDLSYMSSSVDAYTERGGSAPVAFDDFNYHVSELRVGISLMRALSGHAYLTAGLEQVHRLGVSAGSVSGFTGAGDSFSVVIDDQDNNWTRASLGLIKDFEANRVSLMINGTTEGQQAEAWVALSWVVSMH</sequence>
<dbReference type="InterPro" id="IPR000626">
    <property type="entry name" value="Ubiquitin-like_dom"/>
</dbReference>